<dbReference type="Pfam" id="PF00621">
    <property type="entry name" value="RhoGEF"/>
    <property type="match status" value="1"/>
</dbReference>
<feature type="compositionally biased region" description="Basic and acidic residues" evidence="1">
    <location>
        <begin position="583"/>
        <end position="593"/>
    </location>
</feature>
<sequence>MENMFHTAYYVVKKEKPFIDFPDLVQLNSRTGSNMTNCYLSVKACLRFTIDIYNVEREQLLSDLKNAGYISVMIDGATDTGNIENEIVYVKFFNKERGVVQSFLGIEDVKHAHADGVLSAVQTVFEKAGLDNWKEKVVFLCADGAAVNLGKRNGVAAKLKEEIGHLLAIHCVAHRLELGLVDSIKENQRLKQLQEVLQYLHQQYHYSPKALRELRMLADAMEEKVLKPTNLKGSREDNPTFTCSDGKGKEHPPLPQKPHQCPVHALLLDTLDFLKALSLQFQQDSLTPGQYIEACLNGLTELCLEPGEQQRKMLADAMNGTYRGVELKNTTTDTLATDRKKITDMLTKHIESRLGDLLSTESIVQTFSALDHNVWPKLDNSDESKEAFVLHGRANIESLCHHYQSILVREGTTLTEVLGEYRLYKIWARMRNGPLRDTLLEILQRGDLQTKFNNLGIFAQIYLTMAVSTAAYDYNYLPDALPPLPEVPDSGSALSIPARCLGNPAFRHASLRYCSALSMDSSLDSAERPISYSSTSSSASSRDSHCSLGSRSTLVPAPHCNPATSDRDSGAIRLELVPARQLGCREEEDRNDGGADTGRGQSGGQTLTEHSEPEVSPDGGEGKGQVQGPRTYVDRVVQEILDTEKTYVQDLRSIVEDYLESISNQSRLALSSEDKGSLFGNIQDIYHFNRDLLHDLEKCNADPVAIAECFVSK</sequence>
<feature type="compositionally biased region" description="Low complexity" evidence="1">
    <location>
        <begin position="531"/>
        <end position="541"/>
    </location>
</feature>
<proteinExistence type="predicted"/>
<organism evidence="3 4">
    <name type="scientific">Pogonophryne albipinna</name>
    <dbReference type="NCBI Taxonomy" id="1090488"/>
    <lineage>
        <taxon>Eukaryota</taxon>
        <taxon>Metazoa</taxon>
        <taxon>Chordata</taxon>
        <taxon>Craniata</taxon>
        <taxon>Vertebrata</taxon>
        <taxon>Euteleostomi</taxon>
        <taxon>Actinopterygii</taxon>
        <taxon>Neopterygii</taxon>
        <taxon>Teleostei</taxon>
        <taxon>Neoteleostei</taxon>
        <taxon>Acanthomorphata</taxon>
        <taxon>Eupercaria</taxon>
        <taxon>Perciformes</taxon>
        <taxon>Notothenioidei</taxon>
        <taxon>Pogonophryne</taxon>
    </lineage>
</organism>
<dbReference type="AlphaFoldDB" id="A0AAD6FD78"/>
<dbReference type="PANTHER" id="PTHR46880">
    <property type="entry name" value="RAS-ASSOCIATING DOMAIN-CONTAINING PROTEIN"/>
    <property type="match status" value="1"/>
</dbReference>
<evidence type="ECO:0000313" key="3">
    <source>
        <dbReference type="EMBL" id="KAJ4929442.1"/>
    </source>
</evidence>
<gene>
    <name evidence="3" type="ORF">JOQ06_005050</name>
</gene>
<feature type="non-terminal residue" evidence="3">
    <location>
        <position position="713"/>
    </location>
</feature>
<dbReference type="PANTHER" id="PTHR46880:SF5">
    <property type="entry name" value="DUF4371 DOMAIN-CONTAINING PROTEIN"/>
    <property type="match status" value="1"/>
</dbReference>
<protein>
    <recommendedName>
        <fullName evidence="2">DH domain-containing protein</fullName>
    </recommendedName>
</protein>
<reference evidence="3" key="1">
    <citation type="submission" date="2022-11" db="EMBL/GenBank/DDBJ databases">
        <title>Chromosome-level genome of Pogonophryne albipinna.</title>
        <authorList>
            <person name="Jo E."/>
        </authorList>
    </citation>
    <scope>NUCLEOTIDE SEQUENCE</scope>
    <source>
        <strain evidence="3">SGF0006</strain>
        <tissue evidence="3">Muscle</tissue>
    </source>
</reference>
<dbReference type="Gene3D" id="1.20.900.10">
    <property type="entry name" value="Dbl homology (DH) domain"/>
    <property type="match status" value="1"/>
</dbReference>
<dbReference type="Proteomes" id="UP001219934">
    <property type="component" value="Unassembled WGS sequence"/>
</dbReference>
<evidence type="ECO:0000259" key="2">
    <source>
        <dbReference type="PROSITE" id="PS50010"/>
    </source>
</evidence>
<evidence type="ECO:0000313" key="4">
    <source>
        <dbReference type="Proteomes" id="UP001219934"/>
    </source>
</evidence>
<feature type="region of interest" description="Disordered" evidence="1">
    <location>
        <begin position="230"/>
        <end position="255"/>
    </location>
</feature>
<name>A0AAD6FD78_9TELE</name>
<feature type="domain" description="DH" evidence="2">
    <location>
        <begin position="632"/>
        <end position="713"/>
    </location>
</feature>
<feature type="region of interest" description="Disordered" evidence="1">
    <location>
        <begin position="582"/>
        <end position="631"/>
    </location>
</feature>
<evidence type="ECO:0000256" key="1">
    <source>
        <dbReference type="SAM" id="MobiDB-lite"/>
    </source>
</evidence>
<keyword evidence="4" id="KW-1185">Reference proteome</keyword>
<dbReference type="SUPFAM" id="SSF48065">
    <property type="entry name" value="DBL homology domain (DH-domain)"/>
    <property type="match status" value="1"/>
</dbReference>
<dbReference type="GO" id="GO:0005085">
    <property type="term" value="F:guanyl-nucleotide exchange factor activity"/>
    <property type="evidence" value="ECO:0007669"/>
    <property type="project" value="InterPro"/>
</dbReference>
<accession>A0AAD6FD78</accession>
<dbReference type="InterPro" id="IPR035899">
    <property type="entry name" value="DBL_dom_sf"/>
</dbReference>
<feature type="region of interest" description="Disordered" evidence="1">
    <location>
        <begin position="527"/>
        <end position="567"/>
    </location>
</feature>
<dbReference type="PROSITE" id="PS50010">
    <property type="entry name" value="DH_2"/>
    <property type="match status" value="1"/>
</dbReference>
<comment type="caution">
    <text evidence="3">The sequence shown here is derived from an EMBL/GenBank/DDBJ whole genome shotgun (WGS) entry which is preliminary data.</text>
</comment>
<dbReference type="EMBL" id="JAPTMU010000017">
    <property type="protein sequence ID" value="KAJ4929442.1"/>
    <property type="molecule type" value="Genomic_DNA"/>
</dbReference>
<dbReference type="InterPro" id="IPR000219">
    <property type="entry name" value="DH_dom"/>
</dbReference>